<dbReference type="InterPro" id="IPR001810">
    <property type="entry name" value="F-box_dom"/>
</dbReference>
<name>A0A286UE13_9AGAM</name>
<dbReference type="AlphaFoldDB" id="A0A286UE13"/>
<feature type="domain" description="F-box" evidence="2">
    <location>
        <begin position="15"/>
        <end position="61"/>
    </location>
</feature>
<dbReference type="InterPro" id="IPR036047">
    <property type="entry name" value="F-box-like_dom_sf"/>
</dbReference>
<protein>
    <recommendedName>
        <fullName evidence="2">F-box domain-containing protein</fullName>
    </recommendedName>
</protein>
<dbReference type="OrthoDB" id="3256413at2759"/>
<organism evidence="3 4">
    <name type="scientific">Pyrrhoderma noxium</name>
    <dbReference type="NCBI Taxonomy" id="2282107"/>
    <lineage>
        <taxon>Eukaryota</taxon>
        <taxon>Fungi</taxon>
        <taxon>Dikarya</taxon>
        <taxon>Basidiomycota</taxon>
        <taxon>Agaricomycotina</taxon>
        <taxon>Agaricomycetes</taxon>
        <taxon>Hymenochaetales</taxon>
        <taxon>Hymenochaetaceae</taxon>
        <taxon>Pyrrhoderma</taxon>
    </lineage>
</organism>
<feature type="region of interest" description="Disordered" evidence="1">
    <location>
        <begin position="513"/>
        <end position="541"/>
    </location>
</feature>
<evidence type="ECO:0000313" key="3">
    <source>
        <dbReference type="EMBL" id="PAV17764.1"/>
    </source>
</evidence>
<reference evidence="3 4" key="1">
    <citation type="journal article" date="2017" name="Mol. Ecol.">
        <title>Comparative and population genomic landscape of Phellinus noxius: A hypervariable fungus causing root rot in trees.</title>
        <authorList>
            <person name="Chung C.L."/>
            <person name="Lee T.J."/>
            <person name="Akiba M."/>
            <person name="Lee H.H."/>
            <person name="Kuo T.H."/>
            <person name="Liu D."/>
            <person name="Ke H.M."/>
            <person name="Yokoi T."/>
            <person name="Roa M.B."/>
            <person name="Lu M.J."/>
            <person name="Chang Y.Y."/>
            <person name="Ann P.J."/>
            <person name="Tsai J.N."/>
            <person name="Chen C.Y."/>
            <person name="Tzean S.S."/>
            <person name="Ota Y."/>
            <person name="Hattori T."/>
            <person name="Sahashi N."/>
            <person name="Liou R.F."/>
            <person name="Kikuchi T."/>
            <person name="Tsai I.J."/>
        </authorList>
    </citation>
    <scope>NUCLEOTIDE SEQUENCE [LARGE SCALE GENOMIC DNA]</scope>
    <source>
        <strain evidence="3 4">FFPRI411160</strain>
    </source>
</reference>
<evidence type="ECO:0000256" key="1">
    <source>
        <dbReference type="SAM" id="MobiDB-lite"/>
    </source>
</evidence>
<dbReference type="PROSITE" id="PS50181">
    <property type="entry name" value="FBOX"/>
    <property type="match status" value="1"/>
</dbReference>
<accession>A0A286UE13</accession>
<dbReference type="InParanoid" id="A0A286UE13"/>
<dbReference type="EMBL" id="NBII01000006">
    <property type="protein sequence ID" value="PAV17764.1"/>
    <property type="molecule type" value="Genomic_DNA"/>
</dbReference>
<sequence>MSLCECSGNSFHRDPTNFVNFPPEVLVKIILDLDWHTILRLKLVCSTLAAIIEEHTSIKYHVELGIAGMVDGSAPLSSATRLARLRLYQSRWKRLAPTRTQSVRSTRGGIWELAGGILAQGVKGTSPTANNSTTHDSNFQNTEVRKLLFTRLPSAARAERKTMEWAHDDYEFPIRDFTFDPSQDLLVLIRSGTTQSMDVELHFRSLLTNEKHAEAKLGVLTHQLDGGSSRYSHMMQICQDRFAILHTGTFDIWPEKLVVYNWKTGTLEFEIEFCGILSYTFLTPDHLLVAVQPFNVVPARQEDDQHRLVILDIPSTAALRPGGHPDAYVATAEFHFPDMRQYTDVEEIVVHSEPIPAVDKKYTANSYGPGAHGKNKAFSPVAFETEHQNRMIVITLHVRTVLDDTGDHRTSEAQTLAFFVPSSVFLPYTLPYTIKRDFPSGSNHRWEYHRLGAPSYLELTTLEEIEQKEFEVIPANTLSEPRTAATDFTPRSPSNIAVPFPFELYSSVQSSFKSERSDSEQSASSDEDAVSVNDFGSSEDSSMEDINYLSPISSAPSISDIGHGIRVMLVPGADDIWVCNTSGSRFVYALEPRDPAAPHAPRHIAVLDFNMDSIRYEKELERRKAASAPSETGYLNELGSIEAQPDREMGESGPVDAVVEDHFESSTLSSECYGIFEDDVLSDLPFRKVVLREKTRCDGVLLTEDNIVIVDSSSKEYKVLTF</sequence>
<dbReference type="SMART" id="SM00256">
    <property type="entry name" value="FBOX"/>
    <property type="match status" value="1"/>
</dbReference>
<dbReference type="SUPFAM" id="SSF81383">
    <property type="entry name" value="F-box domain"/>
    <property type="match status" value="1"/>
</dbReference>
<keyword evidence="4" id="KW-1185">Reference proteome</keyword>
<dbReference type="CDD" id="cd09917">
    <property type="entry name" value="F-box_SF"/>
    <property type="match status" value="1"/>
</dbReference>
<evidence type="ECO:0000313" key="4">
    <source>
        <dbReference type="Proteomes" id="UP000217199"/>
    </source>
</evidence>
<dbReference type="Proteomes" id="UP000217199">
    <property type="component" value="Unassembled WGS sequence"/>
</dbReference>
<comment type="caution">
    <text evidence="3">The sequence shown here is derived from an EMBL/GenBank/DDBJ whole genome shotgun (WGS) entry which is preliminary data.</text>
</comment>
<evidence type="ECO:0000259" key="2">
    <source>
        <dbReference type="PROSITE" id="PS50181"/>
    </source>
</evidence>
<proteinExistence type="predicted"/>
<gene>
    <name evidence="3" type="ORF">PNOK_0625000</name>
</gene>